<evidence type="ECO:0000313" key="2">
    <source>
        <dbReference type="EMBL" id="GBP50365.1"/>
    </source>
</evidence>
<evidence type="ECO:0000256" key="1">
    <source>
        <dbReference type="SAM" id="MobiDB-lite"/>
    </source>
</evidence>
<dbReference type="Proteomes" id="UP000299102">
    <property type="component" value="Unassembled WGS sequence"/>
</dbReference>
<dbReference type="EMBL" id="BGZK01000564">
    <property type="protein sequence ID" value="GBP50365.1"/>
    <property type="molecule type" value="Genomic_DNA"/>
</dbReference>
<evidence type="ECO:0000313" key="3">
    <source>
        <dbReference type="Proteomes" id="UP000299102"/>
    </source>
</evidence>
<gene>
    <name evidence="2" type="ORF">EVAR_32610_1</name>
</gene>
<reference evidence="2 3" key="1">
    <citation type="journal article" date="2019" name="Commun. Biol.">
        <title>The bagworm genome reveals a unique fibroin gene that provides high tensile strength.</title>
        <authorList>
            <person name="Kono N."/>
            <person name="Nakamura H."/>
            <person name="Ohtoshi R."/>
            <person name="Tomita M."/>
            <person name="Numata K."/>
            <person name="Arakawa K."/>
        </authorList>
    </citation>
    <scope>NUCLEOTIDE SEQUENCE [LARGE SCALE GENOMIC DNA]</scope>
</reference>
<accession>A0A4C1WJS9</accession>
<dbReference type="AlphaFoldDB" id="A0A4C1WJS9"/>
<name>A0A4C1WJS9_EUMVA</name>
<proteinExistence type="predicted"/>
<protein>
    <submittedName>
        <fullName evidence="2">Uncharacterized protein</fullName>
    </submittedName>
</protein>
<comment type="caution">
    <text evidence="2">The sequence shown here is derived from an EMBL/GenBank/DDBJ whole genome shotgun (WGS) entry which is preliminary data.</text>
</comment>
<feature type="region of interest" description="Disordered" evidence="1">
    <location>
        <begin position="20"/>
        <end position="110"/>
    </location>
</feature>
<feature type="compositionally biased region" description="Basic and acidic residues" evidence="1">
    <location>
        <begin position="77"/>
        <end position="92"/>
    </location>
</feature>
<keyword evidence="3" id="KW-1185">Reference proteome</keyword>
<sequence>MNSGGPFHNLYNPTALVPPMRLQRNPMRKSGRPTGRALASEPRRKETAIYIDIHPPSVGAAMTSSSGSNSRLPLENATKRIVESRPFNDVRTRQKGPVYFRKQTAPSGEA</sequence>
<organism evidence="2 3">
    <name type="scientific">Eumeta variegata</name>
    <name type="common">Bagworm moth</name>
    <name type="synonym">Eumeta japonica</name>
    <dbReference type="NCBI Taxonomy" id="151549"/>
    <lineage>
        <taxon>Eukaryota</taxon>
        <taxon>Metazoa</taxon>
        <taxon>Ecdysozoa</taxon>
        <taxon>Arthropoda</taxon>
        <taxon>Hexapoda</taxon>
        <taxon>Insecta</taxon>
        <taxon>Pterygota</taxon>
        <taxon>Neoptera</taxon>
        <taxon>Endopterygota</taxon>
        <taxon>Lepidoptera</taxon>
        <taxon>Glossata</taxon>
        <taxon>Ditrysia</taxon>
        <taxon>Tineoidea</taxon>
        <taxon>Psychidae</taxon>
        <taxon>Oiketicinae</taxon>
        <taxon>Eumeta</taxon>
    </lineage>
</organism>
<feature type="compositionally biased region" description="Polar residues" evidence="1">
    <location>
        <begin position="62"/>
        <end position="71"/>
    </location>
</feature>